<dbReference type="CDD" id="cd02440">
    <property type="entry name" value="AdoMet_MTases"/>
    <property type="match status" value="1"/>
</dbReference>
<comment type="similarity">
    <text evidence="1 6">Belongs to the methyltransferase superfamily.</text>
</comment>
<feature type="compositionally biased region" description="Gly residues" evidence="7">
    <location>
        <begin position="209"/>
        <end position="219"/>
    </location>
</feature>
<dbReference type="EMBL" id="JBHFQA010000022">
    <property type="protein sequence ID" value="KAL2079393.1"/>
    <property type="molecule type" value="Genomic_DNA"/>
</dbReference>
<evidence type="ECO:0000256" key="7">
    <source>
        <dbReference type="SAM" id="MobiDB-lite"/>
    </source>
</evidence>
<evidence type="ECO:0000313" key="10">
    <source>
        <dbReference type="Proteomes" id="UP001591681"/>
    </source>
</evidence>
<evidence type="ECO:0000256" key="5">
    <source>
        <dbReference type="PROSITE-ProRule" id="PRU00848"/>
    </source>
</evidence>
<sequence>MSVEKETVVAGDGCVGSLPHLHASKDMHPPKMVAMGEPVAPLLASVGLTEGGVVGVCTVAGKPLQPKNGLPSGPQKLGKRRYSMNVSVRPAGVPKRRRRASESQPVLPSHFLLGGNIFDPLNLNSLLDEKVSRALNAHTPETSPLPAKGREPLEILVPKDITDPLNLSGRSGGGEDGVLLSPLKRRRHRNRHHGVGPPEQAESEKVKPAGGGGAPGGGVVPRASTVLEEPRGGAVALLGLNQMQDSPQPYELNTSINCRDEVVPPILPRRHSHTGRSSASQPPGGADVALCGQAPSRSRKRRRTVSRSDRLSITPTPTIGPSADRGSSQTFQTPIVGGAKGSLHASSSQPSQKPHKPLRKYQYGNYSHYYGYRRPGLMEDPRLAVLKPEWFRKKKVLDLGCNTGHITLAIAKHWDPAHILGVDIDGGLVRTARQNLRHYLSEVQPTGGLNHRRAPDKMADKPKQEVTEESAALKAEKKGERSDKDGKAGGGVFAALMDLQLTAAPSAVRRPFLLSLRLCRGPITAPPIPEDAPVGFPHNVFFMKENYVLDREEQLAGQQEEYDVILCLGLTLWVQLNWGDGGLQRLFRRAHRQLRSGGIFILEPQPWSSYSRRKRISETTYRNYYSIRLKPDRFTSYLTSEVGFSSYLLLGTPSTSGRGRSHTACIRSIYFITMSFFLSFIL</sequence>
<dbReference type="Pfam" id="PF06859">
    <property type="entry name" value="Bin3"/>
    <property type="match status" value="1"/>
</dbReference>
<proteinExistence type="inferred from homology"/>
<feature type="domain" description="Bin3-type SAM" evidence="8">
    <location>
        <begin position="380"/>
        <end position="670"/>
    </location>
</feature>
<dbReference type="PANTHER" id="PTHR12315:SF0">
    <property type="entry name" value="7SK SNRNA METHYLPHOSPHATE CAPPING ENZYME"/>
    <property type="match status" value="1"/>
</dbReference>
<name>A0ABD1IWP9_9TELE</name>
<dbReference type="InterPro" id="IPR029063">
    <property type="entry name" value="SAM-dependent_MTases_sf"/>
</dbReference>
<feature type="region of interest" description="Disordered" evidence="7">
    <location>
        <begin position="266"/>
        <end position="359"/>
    </location>
</feature>
<evidence type="ECO:0000256" key="3">
    <source>
        <dbReference type="ARBA" id="ARBA00022679"/>
    </source>
</evidence>
<evidence type="ECO:0000256" key="4">
    <source>
        <dbReference type="ARBA" id="ARBA00022691"/>
    </source>
</evidence>
<dbReference type="GO" id="GO:0008173">
    <property type="term" value="F:RNA methyltransferase activity"/>
    <property type="evidence" value="ECO:0007669"/>
    <property type="project" value="UniProtKB-UniRule"/>
</dbReference>
<keyword evidence="10" id="KW-1185">Reference proteome</keyword>
<dbReference type="Pfam" id="PF13649">
    <property type="entry name" value="Methyltransf_25"/>
    <property type="match status" value="1"/>
</dbReference>
<gene>
    <name evidence="9" type="ORF">ACEWY4_025137</name>
</gene>
<dbReference type="PROSITE" id="PS51515">
    <property type="entry name" value="BIN3_SAM"/>
    <property type="match status" value="1"/>
</dbReference>
<dbReference type="PANTHER" id="PTHR12315">
    <property type="entry name" value="BICOID-INTERACTING PROTEIN RELATED"/>
    <property type="match status" value="1"/>
</dbReference>
<evidence type="ECO:0000259" key="8">
    <source>
        <dbReference type="PROSITE" id="PS51515"/>
    </source>
</evidence>
<dbReference type="GO" id="GO:0032259">
    <property type="term" value="P:methylation"/>
    <property type="evidence" value="ECO:0007669"/>
    <property type="project" value="UniProtKB-KW"/>
</dbReference>
<dbReference type="InterPro" id="IPR024160">
    <property type="entry name" value="BIN3_SAM-bd_dom"/>
</dbReference>
<feature type="region of interest" description="Disordered" evidence="7">
    <location>
        <begin position="446"/>
        <end position="486"/>
    </location>
</feature>
<accession>A0ABD1IWP9</accession>
<feature type="compositionally biased region" description="Basic and acidic residues" evidence="7">
    <location>
        <begin position="453"/>
        <end position="466"/>
    </location>
</feature>
<keyword evidence="2 6" id="KW-0489">Methyltransferase</keyword>
<dbReference type="EC" id="2.1.1.-" evidence="6"/>
<dbReference type="InterPro" id="IPR010675">
    <property type="entry name" value="Bin3_C"/>
</dbReference>
<dbReference type="InterPro" id="IPR039772">
    <property type="entry name" value="Bin3-like"/>
</dbReference>
<keyword evidence="3 6" id="KW-0808">Transferase</keyword>
<dbReference type="GO" id="GO:0008171">
    <property type="term" value="F:O-methyltransferase activity"/>
    <property type="evidence" value="ECO:0007669"/>
    <property type="project" value="UniProtKB-UniRule"/>
</dbReference>
<organism evidence="9 10">
    <name type="scientific">Coilia grayii</name>
    <name type="common">Gray's grenadier anchovy</name>
    <dbReference type="NCBI Taxonomy" id="363190"/>
    <lineage>
        <taxon>Eukaryota</taxon>
        <taxon>Metazoa</taxon>
        <taxon>Chordata</taxon>
        <taxon>Craniata</taxon>
        <taxon>Vertebrata</taxon>
        <taxon>Euteleostomi</taxon>
        <taxon>Actinopterygii</taxon>
        <taxon>Neopterygii</taxon>
        <taxon>Teleostei</taxon>
        <taxon>Clupei</taxon>
        <taxon>Clupeiformes</taxon>
        <taxon>Clupeoidei</taxon>
        <taxon>Engraulidae</taxon>
        <taxon>Coilinae</taxon>
        <taxon>Coilia</taxon>
    </lineage>
</organism>
<comment type="caution">
    <text evidence="9">The sequence shown here is derived from an EMBL/GenBank/DDBJ whole genome shotgun (WGS) entry which is preliminary data.</text>
</comment>
<feature type="compositionally biased region" description="Polar residues" evidence="7">
    <location>
        <begin position="313"/>
        <end position="333"/>
    </location>
</feature>
<dbReference type="AlphaFoldDB" id="A0ABD1IWP9"/>
<dbReference type="Gene3D" id="3.40.50.150">
    <property type="entry name" value="Vaccinia Virus protein VP39"/>
    <property type="match status" value="1"/>
</dbReference>
<dbReference type="Proteomes" id="UP001591681">
    <property type="component" value="Unassembled WGS sequence"/>
</dbReference>
<evidence type="ECO:0000313" key="9">
    <source>
        <dbReference type="EMBL" id="KAL2079393.1"/>
    </source>
</evidence>
<keyword evidence="4 5" id="KW-0949">S-adenosyl-L-methionine</keyword>
<evidence type="ECO:0000256" key="6">
    <source>
        <dbReference type="RuleBase" id="RU367087"/>
    </source>
</evidence>
<protein>
    <recommendedName>
        <fullName evidence="6">RNA methyltransferase</fullName>
        <ecNumber evidence="6">2.1.1.-</ecNumber>
    </recommendedName>
</protein>
<evidence type="ECO:0000256" key="1">
    <source>
        <dbReference type="ARBA" id="ARBA00008361"/>
    </source>
</evidence>
<dbReference type="SUPFAM" id="SSF53335">
    <property type="entry name" value="S-adenosyl-L-methionine-dependent methyltransferases"/>
    <property type="match status" value="1"/>
</dbReference>
<evidence type="ECO:0000256" key="2">
    <source>
        <dbReference type="ARBA" id="ARBA00022603"/>
    </source>
</evidence>
<reference evidence="9 10" key="1">
    <citation type="submission" date="2024-09" db="EMBL/GenBank/DDBJ databases">
        <title>A chromosome-level genome assembly of Gray's grenadier anchovy, Coilia grayii.</title>
        <authorList>
            <person name="Fu Z."/>
        </authorList>
    </citation>
    <scope>NUCLEOTIDE SEQUENCE [LARGE SCALE GENOMIC DNA]</scope>
    <source>
        <strain evidence="9">G4</strain>
        <tissue evidence="9">Muscle</tissue>
    </source>
</reference>
<feature type="compositionally biased region" description="Basic and acidic residues" evidence="7">
    <location>
        <begin position="474"/>
        <end position="486"/>
    </location>
</feature>
<dbReference type="InterPro" id="IPR041698">
    <property type="entry name" value="Methyltransf_25"/>
</dbReference>
<feature type="region of interest" description="Disordered" evidence="7">
    <location>
        <begin position="164"/>
        <end position="223"/>
    </location>
</feature>
<feature type="compositionally biased region" description="Basic residues" evidence="7">
    <location>
        <begin position="183"/>
        <end position="194"/>
    </location>
</feature>